<name>A0ABW0KND0_9BACT</name>
<evidence type="ECO:0000256" key="8">
    <source>
        <dbReference type="ARBA" id="ARBA00022989"/>
    </source>
</evidence>
<evidence type="ECO:0000256" key="10">
    <source>
        <dbReference type="SAM" id="Phobius"/>
    </source>
</evidence>
<evidence type="ECO:0000256" key="4">
    <source>
        <dbReference type="ARBA" id="ARBA00022475"/>
    </source>
</evidence>
<dbReference type="InterPro" id="IPR038072">
    <property type="entry name" value="GspK_central_sf"/>
</dbReference>
<dbReference type="PANTHER" id="PTHR38831:SF2">
    <property type="entry name" value="TYPE II SECRETION SYSTEM PROTEIN K"/>
    <property type="match status" value="1"/>
</dbReference>
<dbReference type="Proteomes" id="UP001596052">
    <property type="component" value="Unassembled WGS sequence"/>
</dbReference>
<keyword evidence="6 10" id="KW-0812">Transmembrane</keyword>
<feature type="transmembrane region" description="Helical" evidence="10">
    <location>
        <begin position="21"/>
        <end position="43"/>
    </location>
</feature>
<protein>
    <submittedName>
        <fullName evidence="12">General secretion pathway protein GspK</fullName>
    </submittedName>
</protein>
<comment type="subcellular location">
    <subcellularLocation>
        <location evidence="1">Cell inner membrane</location>
    </subcellularLocation>
</comment>
<evidence type="ECO:0000256" key="5">
    <source>
        <dbReference type="ARBA" id="ARBA00022519"/>
    </source>
</evidence>
<comment type="caution">
    <text evidence="12">The sequence shown here is derived from an EMBL/GenBank/DDBJ whole genome shotgun (WGS) entry which is preliminary data.</text>
</comment>
<sequence length="316" mass="35284">MKTYPPSFDRRKPAASARGSALMLMIWAILLMSVTIMGVVEYISYSAEESKQAAYDFRALHLAESGIAVGLNPSTRRGDIVMKQKVGPDSGFDVVINYEGARIPINYITDERLREAIYNLFIYWQLNAEDAGVAADSLADWVDNDSTQRANGAEAEYYKSLGIYDAPRNQGFIRVEEMILVRGMDAVDRKKPDWRNFFSIYGEGQIDLRTVFKDVLLAITGASENDVQRFITERDGGDGIPGTEDDRRIRAPEAYQILGLNGDRLNAVSGIVNDSDTTLRRITSIGWVGTKRSKITLVTRRDQTTGAVTYLGRIEE</sequence>
<reference evidence="13" key="1">
    <citation type="journal article" date="2019" name="Int. J. Syst. Evol. Microbiol.">
        <title>The Global Catalogue of Microorganisms (GCM) 10K type strain sequencing project: providing services to taxonomists for standard genome sequencing and annotation.</title>
        <authorList>
            <consortium name="The Broad Institute Genomics Platform"/>
            <consortium name="The Broad Institute Genome Sequencing Center for Infectious Disease"/>
            <person name="Wu L."/>
            <person name="Ma J."/>
        </authorList>
    </citation>
    <scope>NUCLEOTIDE SEQUENCE [LARGE SCALE GENOMIC DNA]</scope>
    <source>
        <strain evidence="13">CGMCC 4.1469</strain>
    </source>
</reference>
<dbReference type="RefSeq" id="WP_377163892.1">
    <property type="nucleotide sequence ID" value="NZ_JBHSMQ010000001.1"/>
</dbReference>
<organism evidence="12 13">
    <name type="scientific">Prosthecobacter fluviatilis</name>
    <dbReference type="NCBI Taxonomy" id="445931"/>
    <lineage>
        <taxon>Bacteria</taxon>
        <taxon>Pseudomonadati</taxon>
        <taxon>Verrucomicrobiota</taxon>
        <taxon>Verrucomicrobiia</taxon>
        <taxon>Verrucomicrobiales</taxon>
        <taxon>Verrucomicrobiaceae</taxon>
        <taxon>Prosthecobacter</taxon>
    </lineage>
</organism>
<evidence type="ECO:0000256" key="2">
    <source>
        <dbReference type="ARBA" id="ARBA00007246"/>
    </source>
</evidence>
<keyword evidence="7" id="KW-0653">Protein transport</keyword>
<dbReference type="PANTHER" id="PTHR38831">
    <property type="entry name" value="TYPE II SECRETION SYSTEM PROTEIN K"/>
    <property type="match status" value="1"/>
</dbReference>
<evidence type="ECO:0000256" key="9">
    <source>
        <dbReference type="ARBA" id="ARBA00023136"/>
    </source>
</evidence>
<dbReference type="Pfam" id="PF21687">
    <property type="entry name" value="T2SSK_1st"/>
    <property type="match status" value="1"/>
</dbReference>
<gene>
    <name evidence="12" type="ORF">ACFQDI_04610</name>
</gene>
<keyword evidence="3" id="KW-0813">Transport</keyword>
<evidence type="ECO:0000256" key="1">
    <source>
        <dbReference type="ARBA" id="ARBA00004533"/>
    </source>
</evidence>
<proteinExistence type="inferred from homology"/>
<keyword evidence="13" id="KW-1185">Reference proteome</keyword>
<dbReference type="Gene3D" id="1.10.40.60">
    <property type="entry name" value="EpsJ-like"/>
    <property type="match status" value="1"/>
</dbReference>
<comment type="similarity">
    <text evidence="2">Belongs to the GSP K family.</text>
</comment>
<evidence type="ECO:0000313" key="12">
    <source>
        <dbReference type="EMBL" id="MFC5454132.1"/>
    </source>
</evidence>
<evidence type="ECO:0000259" key="11">
    <source>
        <dbReference type="Pfam" id="PF21687"/>
    </source>
</evidence>
<evidence type="ECO:0000256" key="7">
    <source>
        <dbReference type="ARBA" id="ARBA00022927"/>
    </source>
</evidence>
<keyword evidence="5" id="KW-0997">Cell inner membrane</keyword>
<evidence type="ECO:0000256" key="6">
    <source>
        <dbReference type="ARBA" id="ARBA00022692"/>
    </source>
</evidence>
<dbReference type="EMBL" id="JBHSMQ010000001">
    <property type="protein sequence ID" value="MFC5454132.1"/>
    <property type="molecule type" value="Genomic_DNA"/>
</dbReference>
<dbReference type="SUPFAM" id="SSF158544">
    <property type="entry name" value="GspK insert domain-like"/>
    <property type="match status" value="1"/>
</dbReference>
<dbReference type="InterPro" id="IPR049031">
    <property type="entry name" value="T2SSK_SAM-like_1st"/>
</dbReference>
<keyword evidence="4" id="KW-1003">Cell membrane</keyword>
<accession>A0ABW0KND0</accession>
<evidence type="ECO:0000256" key="3">
    <source>
        <dbReference type="ARBA" id="ARBA00022448"/>
    </source>
</evidence>
<dbReference type="InterPro" id="IPR005628">
    <property type="entry name" value="GspK"/>
</dbReference>
<feature type="domain" description="T2SS protein K first SAM-like" evidence="11">
    <location>
        <begin position="110"/>
        <end position="187"/>
    </location>
</feature>
<keyword evidence="8 10" id="KW-1133">Transmembrane helix</keyword>
<keyword evidence="9 10" id="KW-0472">Membrane</keyword>
<evidence type="ECO:0000313" key="13">
    <source>
        <dbReference type="Proteomes" id="UP001596052"/>
    </source>
</evidence>